<feature type="compositionally biased region" description="Basic and acidic residues" evidence="1">
    <location>
        <begin position="69"/>
        <end position="81"/>
    </location>
</feature>
<organism evidence="2 3">
    <name type="scientific">Eumeta variegata</name>
    <name type="common">Bagworm moth</name>
    <name type="synonym">Eumeta japonica</name>
    <dbReference type="NCBI Taxonomy" id="151549"/>
    <lineage>
        <taxon>Eukaryota</taxon>
        <taxon>Metazoa</taxon>
        <taxon>Ecdysozoa</taxon>
        <taxon>Arthropoda</taxon>
        <taxon>Hexapoda</taxon>
        <taxon>Insecta</taxon>
        <taxon>Pterygota</taxon>
        <taxon>Neoptera</taxon>
        <taxon>Endopterygota</taxon>
        <taxon>Lepidoptera</taxon>
        <taxon>Glossata</taxon>
        <taxon>Ditrysia</taxon>
        <taxon>Tineoidea</taxon>
        <taxon>Psychidae</taxon>
        <taxon>Oiketicinae</taxon>
        <taxon>Eumeta</taxon>
    </lineage>
</organism>
<dbReference type="OrthoDB" id="425681at2759"/>
<dbReference type="Proteomes" id="UP000299102">
    <property type="component" value="Unassembled WGS sequence"/>
</dbReference>
<proteinExistence type="predicted"/>
<keyword evidence="3" id="KW-1185">Reference proteome</keyword>
<comment type="caution">
    <text evidence="2">The sequence shown here is derived from an EMBL/GenBank/DDBJ whole genome shotgun (WGS) entry which is preliminary data.</text>
</comment>
<evidence type="ECO:0000256" key="1">
    <source>
        <dbReference type="SAM" id="MobiDB-lite"/>
    </source>
</evidence>
<accession>A0A4C1Z5S6</accession>
<reference evidence="2 3" key="1">
    <citation type="journal article" date="2019" name="Commun. Biol.">
        <title>The bagworm genome reveals a unique fibroin gene that provides high tensile strength.</title>
        <authorList>
            <person name="Kono N."/>
            <person name="Nakamura H."/>
            <person name="Ohtoshi R."/>
            <person name="Tomita M."/>
            <person name="Numata K."/>
            <person name="Arakawa K."/>
        </authorList>
    </citation>
    <scope>NUCLEOTIDE SEQUENCE [LARGE SCALE GENOMIC DNA]</scope>
</reference>
<name>A0A4C1Z5S6_EUMVA</name>
<dbReference type="AlphaFoldDB" id="A0A4C1Z5S6"/>
<protein>
    <submittedName>
        <fullName evidence="2">Uncharacterized protein</fullName>
    </submittedName>
</protein>
<gene>
    <name evidence="2" type="ORF">EVAR_61374_1</name>
</gene>
<sequence>MNNKNVSQQARLAIHGRVPIPTVMYSGENWLWQKKNESGINAVEMRLLRSTCGVPRKALLKGKRTCQPPERRWSLPSKDTHSTSSKVASGHDITGFLVTNRIYEEKASRIIDGK</sequence>
<evidence type="ECO:0000313" key="2">
    <source>
        <dbReference type="EMBL" id="GBP84181.1"/>
    </source>
</evidence>
<feature type="region of interest" description="Disordered" evidence="1">
    <location>
        <begin position="61"/>
        <end position="88"/>
    </location>
</feature>
<dbReference type="EMBL" id="BGZK01001664">
    <property type="protein sequence ID" value="GBP84181.1"/>
    <property type="molecule type" value="Genomic_DNA"/>
</dbReference>
<evidence type="ECO:0000313" key="3">
    <source>
        <dbReference type="Proteomes" id="UP000299102"/>
    </source>
</evidence>